<dbReference type="EMBL" id="OGUS01000092">
    <property type="protein sequence ID" value="SPC08330.1"/>
    <property type="molecule type" value="Genomic_DNA"/>
</dbReference>
<proteinExistence type="predicted"/>
<organism evidence="1 3">
    <name type="scientific">Cupriavidus oxalaticus</name>
    <dbReference type="NCBI Taxonomy" id="96344"/>
    <lineage>
        <taxon>Bacteria</taxon>
        <taxon>Pseudomonadati</taxon>
        <taxon>Pseudomonadota</taxon>
        <taxon>Betaproteobacteria</taxon>
        <taxon>Burkholderiales</taxon>
        <taxon>Burkholderiaceae</taxon>
        <taxon>Cupriavidus</taxon>
    </lineage>
</organism>
<name>A0A375FV33_9BURK</name>
<dbReference type="Proteomes" id="UP000256862">
    <property type="component" value="Plasmid CO2235_mp"/>
</dbReference>
<dbReference type="AlphaFoldDB" id="A0A375FV33"/>
<dbReference type="EMBL" id="OGUS01000143">
    <property type="protein sequence ID" value="SPC24242.1"/>
    <property type="molecule type" value="Genomic_DNA"/>
</dbReference>
<evidence type="ECO:0000313" key="3">
    <source>
        <dbReference type="Proteomes" id="UP000256862"/>
    </source>
</evidence>
<evidence type="ECO:0000313" key="2">
    <source>
        <dbReference type="EMBL" id="SPC24242.1"/>
    </source>
</evidence>
<protein>
    <submittedName>
        <fullName evidence="1">Uncharacterized protein</fullName>
    </submittedName>
</protein>
<geneLocation type="plasmid" evidence="3">
    <name>co2235_mp</name>
</geneLocation>
<evidence type="ECO:0000313" key="1">
    <source>
        <dbReference type="EMBL" id="SPC08330.1"/>
    </source>
</evidence>
<comment type="caution">
    <text evidence="1">The sequence shown here is derived from an EMBL/GenBank/DDBJ whole genome shotgun (WGS) entry which is preliminary data.</text>
</comment>
<sequence>MGLRAPAVALLIARSLNRVFREIRGNERRWGRHARQLAGGSWHFLSPVSLAFTAFYRDAIATSPALTCNQNYEMRWDTQYVIYQVSQGEPAAGFSLARRLMTGRNGRRDSG</sequence>
<reference evidence="1 3" key="2">
    <citation type="submission" date="2018-01" db="EMBL/GenBank/DDBJ databases">
        <authorList>
            <person name="Clerissi C."/>
        </authorList>
    </citation>
    <scope>NUCLEOTIDE SEQUENCE</scope>
    <source>
        <strain evidence="1">Cupriavidus oxalaticus LMG 2235</strain>
        <plasmid evidence="3">co2235_mp</plasmid>
    </source>
</reference>
<reference evidence="3" key="1">
    <citation type="submission" date="2018-01" db="EMBL/GenBank/DDBJ databases">
        <authorList>
            <person name="Gaut B.S."/>
            <person name="Morton B.R."/>
            <person name="Clegg M.T."/>
            <person name="Duvall M.R."/>
        </authorList>
    </citation>
    <scope>NUCLEOTIDE SEQUENCE [LARGE SCALE GENOMIC DNA]</scope>
</reference>
<gene>
    <name evidence="2" type="ORF">CO2235_MP80122</name>
    <name evidence="1" type="ORF">CO2235_U840071</name>
</gene>
<accession>A0A375FV33</accession>